<gene>
    <name evidence="2" type="ORF">CR513_33167</name>
</gene>
<feature type="transmembrane region" description="Helical" evidence="1">
    <location>
        <begin position="21"/>
        <end position="43"/>
    </location>
</feature>
<organism evidence="2 3">
    <name type="scientific">Mucuna pruriens</name>
    <name type="common">Velvet bean</name>
    <name type="synonym">Dolichos pruriens</name>
    <dbReference type="NCBI Taxonomy" id="157652"/>
    <lineage>
        <taxon>Eukaryota</taxon>
        <taxon>Viridiplantae</taxon>
        <taxon>Streptophyta</taxon>
        <taxon>Embryophyta</taxon>
        <taxon>Tracheophyta</taxon>
        <taxon>Spermatophyta</taxon>
        <taxon>Magnoliopsida</taxon>
        <taxon>eudicotyledons</taxon>
        <taxon>Gunneridae</taxon>
        <taxon>Pentapetalae</taxon>
        <taxon>rosids</taxon>
        <taxon>fabids</taxon>
        <taxon>Fabales</taxon>
        <taxon>Fabaceae</taxon>
        <taxon>Papilionoideae</taxon>
        <taxon>50 kb inversion clade</taxon>
        <taxon>NPAAA clade</taxon>
        <taxon>indigoferoid/millettioid clade</taxon>
        <taxon>Phaseoleae</taxon>
        <taxon>Mucuna</taxon>
    </lineage>
</organism>
<sequence>MSGVWRSKQLYSLTFLCSKLLYHKFSLLYSTLPQILLVLPLWFWDVSSLLPRLCLYLNCTSLLVLNTFLLVYLHRMCGLSKFLLLLQHVLRIL</sequence>
<name>A0A371G4X9_MUCPR</name>
<keyword evidence="1" id="KW-0472">Membrane</keyword>
<comment type="caution">
    <text evidence="2">The sequence shown here is derived from an EMBL/GenBank/DDBJ whole genome shotgun (WGS) entry which is preliminary data.</text>
</comment>
<feature type="non-terminal residue" evidence="2">
    <location>
        <position position="1"/>
    </location>
</feature>
<keyword evidence="1" id="KW-0812">Transmembrane</keyword>
<evidence type="ECO:0000256" key="1">
    <source>
        <dbReference type="SAM" id="Phobius"/>
    </source>
</evidence>
<dbReference type="EMBL" id="QJKJ01006746">
    <property type="protein sequence ID" value="RDX85616.1"/>
    <property type="molecule type" value="Genomic_DNA"/>
</dbReference>
<evidence type="ECO:0000313" key="2">
    <source>
        <dbReference type="EMBL" id="RDX85616.1"/>
    </source>
</evidence>
<keyword evidence="3" id="KW-1185">Reference proteome</keyword>
<protein>
    <submittedName>
        <fullName evidence="2">Uncharacterized protein</fullName>
    </submittedName>
</protein>
<feature type="transmembrane region" description="Helical" evidence="1">
    <location>
        <begin position="55"/>
        <end position="73"/>
    </location>
</feature>
<proteinExistence type="predicted"/>
<evidence type="ECO:0000313" key="3">
    <source>
        <dbReference type="Proteomes" id="UP000257109"/>
    </source>
</evidence>
<keyword evidence="1" id="KW-1133">Transmembrane helix</keyword>
<dbReference type="Proteomes" id="UP000257109">
    <property type="component" value="Unassembled WGS sequence"/>
</dbReference>
<dbReference type="AlphaFoldDB" id="A0A371G4X9"/>
<reference evidence="2" key="1">
    <citation type="submission" date="2018-05" db="EMBL/GenBank/DDBJ databases">
        <title>Draft genome of Mucuna pruriens seed.</title>
        <authorList>
            <person name="Nnadi N.E."/>
            <person name="Vos R."/>
            <person name="Hasami M.H."/>
            <person name="Devisetty U.K."/>
            <person name="Aguiy J.C."/>
        </authorList>
    </citation>
    <scope>NUCLEOTIDE SEQUENCE [LARGE SCALE GENOMIC DNA]</scope>
    <source>
        <strain evidence="2">JCA_2017</strain>
    </source>
</reference>
<accession>A0A371G4X9</accession>